<keyword evidence="1" id="KW-0472">Membrane</keyword>
<keyword evidence="1" id="KW-1133">Transmembrane helix</keyword>
<proteinExistence type="predicted"/>
<name>A0A6B9VGQ5_ARAHY</name>
<dbReference type="Proteomes" id="UP000464620">
    <property type="component" value="Chromosome B09"/>
</dbReference>
<sequence length="110" mass="13296">MNTKEMLSRLDVIRPSDNLCVLCKKEIELVEHLFLLCKLTWQVWCSWLRSFGEVWLIPETIRELFERWTGRHKRKQDQKKWLPGSLQLFGTFWWNAMLGSSIIRKQVWSS</sequence>
<reference evidence="3 4" key="1">
    <citation type="submission" date="2020-01" db="EMBL/GenBank/DDBJ databases">
        <title>Genome sequence of Arachis hypogaea, cultivar Shitouqi.</title>
        <authorList>
            <person name="Zhuang W."/>
            <person name="Chen H."/>
            <person name="Varshney R."/>
            <person name="Wang D."/>
            <person name="Ming R."/>
        </authorList>
    </citation>
    <scope>NUCLEOTIDE SEQUENCE [LARGE SCALE GENOMIC DNA]</scope>
    <source>
        <tissue evidence="3">Young leaf</tissue>
    </source>
</reference>
<protein>
    <recommendedName>
        <fullName evidence="2">Reverse transcriptase zinc-binding domain-containing protein</fullName>
    </recommendedName>
</protein>
<organism evidence="3 4">
    <name type="scientific">Arachis hypogaea</name>
    <name type="common">Peanut</name>
    <dbReference type="NCBI Taxonomy" id="3818"/>
    <lineage>
        <taxon>Eukaryota</taxon>
        <taxon>Viridiplantae</taxon>
        <taxon>Streptophyta</taxon>
        <taxon>Embryophyta</taxon>
        <taxon>Tracheophyta</taxon>
        <taxon>Spermatophyta</taxon>
        <taxon>Magnoliopsida</taxon>
        <taxon>eudicotyledons</taxon>
        <taxon>Gunneridae</taxon>
        <taxon>Pentapetalae</taxon>
        <taxon>rosids</taxon>
        <taxon>fabids</taxon>
        <taxon>Fabales</taxon>
        <taxon>Fabaceae</taxon>
        <taxon>Papilionoideae</taxon>
        <taxon>50 kb inversion clade</taxon>
        <taxon>dalbergioids sensu lato</taxon>
        <taxon>Dalbergieae</taxon>
        <taxon>Pterocarpus clade</taxon>
        <taxon>Arachis</taxon>
    </lineage>
</organism>
<keyword evidence="1" id="KW-0812">Transmembrane</keyword>
<gene>
    <name evidence="3" type="ORF">DS421_19g675400</name>
</gene>
<evidence type="ECO:0000259" key="2">
    <source>
        <dbReference type="Pfam" id="PF13966"/>
    </source>
</evidence>
<feature type="transmembrane region" description="Helical" evidence="1">
    <location>
        <begin position="81"/>
        <end position="103"/>
    </location>
</feature>
<evidence type="ECO:0000313" key="3">
    <source>
        <dbReference type="EMBL" id="QHN80084.1"/>
    </source>
</evidence>
<dbReference type="Pfam" id="PF13966">
    <property type="entry name" value="zf-RVT"/>
    <property type="match status" value="1"/>
</dbReference>
<evidence type="ECO:0000256" key="1">
    <source>
        <dbReference type="SAM" id="Phobius"/>
    </source>
</evidence>
<evidence type="ECO:0000313" key="4">
    <source>
        <dbReference type="Proteomes" id="UP000464620"/>
    </source>
</evidence>
<accession>A0A6B9VGQ5</accession>
<dbReference type="AlphaFoldDB" id="A0A6B9VGQ5"/>
<feature type="domain" description="Reverse transcriptase zinc-binding" evidence="2">
    <location>
        <begin position="3"/>
        <end position="44"/>
    </location>
</feature>
<dbReference type="InterPro" id="IPR026960">
    <property type="entry name" value="RVT-Znf"/>
</dbReference>
<dbReference type="EMBL" id="CP031001">
    <property type="protein sequence ID" value="QHN80084.1"/>
    <property type="molecule type" value="Genomic_DNA"/>
</dbReference>